<dbReference type="Gene3D" id="3.40.50.300">
    <property type="entry name" value="P-loop containing nucleotide triphosphate hydrolases"/>
    <property type="match status" value="1"/>
</dbReference>
<evidence type="ECO:0000313" key="3">
    <source>
        <dbReference type="EMBL" id="CAB4868741.1"/>
    </source>
</evidence>
<accession>A0A6J7DEL0</accession>
<proteinExistence type="predicted"/>
<dbReference type="PANTHER" id="PTHR43384:SF6">
    <property type="entry name" value="SEPTUM SITE-DETERMINING PROTEIN MIND HOMOLOG, CHLOROPLASTIC"/>
    <property type="match status" value="1"/>
</dbReference>
<keyword evidence="1" id="KW-0547">Nucleotide-binding</keyword>
<dbReference type="GO" id="GO:0051782">
    <property type="term" value="P:negative regulation of cell division"/>
    <property type="evidence" value="ECO:0007669"/>
    <property type="project" value="TreeGrafter"/>
</dbReference>
<dbReference type="InterPro" id="IPR027417">
    <property type="entry name" value="P-loop_NTPase"/>
</dbReference>
<protein>
    <submittedName>
        <fullName evidence="3">Unannotated protein</fullName>
    </submittedName>
</protein>
<name>A0A6J7DEL0_9ZZZZ</name>
<evidence type="ECO:0000256" key="2">
    <source>
        <dbReference type="ARBA" id="ARBA00022840"/>
    </source>
</evidence>
<sequence>MSDLELPTVITAIADTQTESFIAATLFAQGWSVLFRAIDIDSLERYLKNNQDSVSGAILIFAPDLAGITHERLDAMKPLVKQLVGFSKNPTSDIALGELHLVPTTATDLISLVRGFIRAPMLRQATQPPSQARRAHVLAIGSAGSNTGCTTLAINIAMELSVAEKQTLLIDANFRAPSVATLLSLRNVNSEPGWRTIAPGLSVTEISQDQSISIETLMEQAIQSFDQVIIDLGSISGLSNRLTDRRWTSAMTTWSCDQGDEFMVVARPDVLGLHRLEQVTALIEMTSIRSPLSFVLNMRSMGRKGAEEEARYLGITTRLRPLGVRVIPRDARSISAAEAQKSTLIEVNARSVLRKAIAKIASEMQA</sequence>
<dbReference type="InterPro" id="IPR050625">
    <property type="entry name" value="ParA/MinD_ATPase"/>
</dbReference>
<dbReference type="EMBL" id="CAFBLH010000024">
    <property type="protein sequence ID" value="CAB4868741.1"/>
    <property type="molecule type" value="Genomic_DNA"/>
</dbReference>
<dbReference type="GO" id="GO:0016887">
    <property type="term" value="F:ATP hydrolysis activity"/>
    <property type="evidence" value="ECO:0007669"/>
    <property type="project" value="TreeGrafter"/>
</dbReference>
<dbReference type="GO" id="GO:0009898">
    <property type="term" value="C:cytoplasmic side of plasma membrane"/>
    <property type="evidence" value="ECO:0007669"/>
    <property type="project" value="TreeGrafter"/>
</dbReference>
<dbReference type="GO" id="GO:0005524">
    <property type="term" value="F:ATP binding"/>
    <property type="evidence" value="ECO:0007669"/>
    <property type="project" value="UniProtKB-KW"/>
</dbReference>
<reference evidence="3" key="1">
    <citation type="submission" date="2020-05" db="EMBL/GenBank/DDBJ databases">
        <authorList>
            <person name="Chiriac C."/>
            <person name="Salcher M."/>
            <person name="Ghai R."/>
            <person name="Kavagutti S V."/>
        </authorList>
    </citation>
    <scope>NUCLEOTIDE SEQUENCE</scope>
</reference>
<dbReference type="PANTHER" id="PTHR43384">
    <property type="entry name" value="SEPTUM SITE-DETERMINING PROTEIN MIND HOMOLOG, CHLOROPLASTIC-RELATED"/>
    <property type="match status" value="1"/>
</dbReference>
<evidence type="ECO:0000256" key="1">
    <source>
        <dbReference type="ARBA" id="ARBA00022741"/>
    </source>
</evidence>
<gene>
    <name evidence="3" type="ORF">UFOPK3342_00848</name>
</gene>
<keyword evidence="2" id="KW-0067">ATP-binding</keyword>
<dbReference type="SUPFAM" id="SSF52540">
    <property type="entry name" value="P-loop containing nucleoside triphosphate hydrolases"/>
    <property type="match status" value="1"/>
</dbReference>
<dbReference type="GO" id="GO:0005829">
    <property type="term" value="C:cytosol"/>
    <property type="evidence" value="ECO:0007669"/>
    <property type="project" value="TreeGrafter"/>
</dbReference>
<dbReference type="AlphaFoldDB" id="A0A6J7DEL0"/>
<organism evidence="3">
    <name type="scientific">freshwater metagenome</name>
    <dbReference type="NCBI Taxonomy" id="449393"/>
    <lineage>
        <taxon>unclassified sequences</taxon>
        <taxon>metagenomes</taxon>
        <taxon>ecological metagenomes</taxon>
    </lineage>
</organism>